<evidence type="ECO:0000313" key="1">
    <source>
        <dbReference type="EMBL" id="TWR29846.1"/>
    </source>
</evidence>
<name>A0A563UEW2_9SPHI</name>
<evidence type="ECO:0000313" key="2">
    <source>
        <dbReference type="Proteomes" id="UP000320042"/>
    </source>
</evidence>
<dbReference type="EMBL" id="VOEJ01000003">
    <property type="protein sequence ID" value="TWR29846.1"/>
    <property type="molecule type" value="Genomic_DNA"/>
</dbReference>
<dbReference type="RefSeq" id="WP_146381402.1">
    <property type="nucleotide sequence ID" value="NZ_VOEJ01000003.1"/>
</dbReference>
<comment type="caution">
    <text evidence="1">The sequence shown here is derived from an EMBL/GenBank/DDBJ whole genome shotgun (WGS) entry which is preliminary data.</text>
</comment>
<accession>A0A563UEW2</accession>
<dbReference type="OrthoDB" id="1495657at2"/>
<dbReference type="Proteomes" id="UP000320042">
    <property type="component" value="Unassembled WGS sequence"/>
</dbReference>
<protein>
    <submittedName>
        <fullName evidence="1">Uncharacterized protein</fullName>
    </submittedName>
</protein>
<keyword evidence="2" id="KW-1185">Reference proteome</keyword>
<gene>
    <name evidence="1" type="ORF">FPZ43_08300</name>
</gene>
<dbReference type="AlphaFoldDB" id="A0A563UEW2"/>
<reference evidence="1 2" key="1">
    <citation type="submission" date="2019-07" db="EMBL/GenBank/DDBJ databases">
        <authorList>
            <person name="Kim J."/>
        </authorList>
    </citation>
    <scope>NUCLEOTIDE SEQUENCE [LARGE SCALE GENOMIC DNA]</scope>
    <source>
        <strain evidence="2">dk17</strain>
    </source>
</reference>
<organism evidence="1 2">
    <name type="scientific">Mucilaginibacter pallidiroseus</name>
    <dbReference type="NCBI Taxonomy" id="2599295"/>
    <lineage>
        <taxon>Bacteria</taxon>
        <taxon>Pseudomonadati</taxon>
        <taxon>Bacteroidota</taxon>
        <taxon>Sphingobacteriia</taxon>
        <taxon>Sphingobacteriales</taxon>
        <taxon>Sphingobacteriaceae</taxon>
        <taxon>Mucilaginibacter</taxon>
    </lineage>
</organism>
<proteinExistence type="predicted"/>
<sequence length="147" mass="17181">MKLYIDSESFEISSSDVITGTICLKLNDDFFPEKNWNDSIALILLSWIKSFKELSKNQNSKATFYFFDGPLRFEMIETGKLGYLKLYHKDKCILRNDISSNNLVTNFRLELLKCCELAIDEFNKRGWITPETIHLNSLIKDLTLPWI</sequence>